<keyword evidence="1" id="KW-1133">Transmembrane helix</keyword>
<proteinExistence type="predicted"/>
<name>A0AAW0YYR2_9TREE</name>
<evidence type="ECO:0000313" key="2">
    <source>
        <dbReference type="EMBL" id="KAK8861361.1"/>
    </source>
</evidence>
<protein>
    <submittedName>
        <fullName evidence="2">Uncharacterized protein</fullName>
    </submittedName>
</protein>
<evidence type="ECO:0000313" key="3">
    <source>
        <dbReference type="Proteomes" id="UP001388673"/>
    </source>
</evidence>
<dbReference type="Proteomes" id="UP001388673">
    <property type="component" value="Unassembled WGS sequence"/>
</dbReference>
<sequence>MPSCRVTNNTAHDLNICLKQVTALHFENGVKPGQTIKFRPGKVWFTLEAVLDDGTKKSRYSLLKSAATIALLSIAIGAVAATAGASLLPEALALEAVGAAAVLAKGVAVTKTALVSNSGAIARISSVALPKAINRLSAEVGGLTALQREVLSIVASPTLSSDVRHRATSLLRSIHAAYKDDKDSHSASASTPSTLVDDAEIKKLDEAIKSGELDDRVENKAVRTGETLRVHGIYMSKRREFEVRVGEGGILELWDVKEKMVVT</sequence>
<dbReference type="GeneID" id="92179439"/>
<keyword evidence="3" id="KW-1185">Reference proteome</keyword>
<organism evidence="2 3">
    <name type="scientific">Kwoniella newhampshirensis</name>
    <dbReference type="NCBI Taxonomy" id="1651941"/>
    <lineage>
        <taxon>Eukaryota</taxon>
        <taxon>Fungi</taxon>
        <taxon>Dikarya</taxon>
        <taxon>Basidiomycota</taxon>
        <taxon>Agaricomycotina</taxon>
        <taxon>Tremellomycetes</taxon>
        <taxon>Tremellales</taxon>
        <taxon>Cryptococcaceae</taxon>
        <taxon>Kwoniella</taxon>
    </lineage>
</organism>
<evidence type="ECO:0000256" key="1">
    <source>
        <dbReference type="SAM" id="Phobius"/>
    </source>
</evidence>
<dbReference type="RefSeq" id="XP_066803986.1">
    <property type="nucleotide sequence ID" value="XM_066945297.1"/>
</dbReference>
<dbReference type="AlphaFoldDB" id="A0AAW0YYR2"/>
<reference evidence="2 3" key="1">
    <citation type="journal article" date="2024" name="bioRxiv">
        <title>Comparative genomics of Cryptococcus and Kwoniella reveals pathogenesis evolution and contrasting karyotype dynamics via intercentromeric recombination or chromosome fusion.</title>
        <authorList>
            <person name="Coelho M.A."/>
            <person name="David-Palma M."/>
            <person name="Shea T."/>
            <person name="Bowers K."/>
            <person name="McGinley-Smith S."/>
            <person name="Mohammad A.W."/>
            <person name="Gnirke A."/>
            <person name="Yurkov A.M."/>
            <person name="Nowrousian M."/>
            <person name="Sun S."/>
            <person name="Cuomo C.A."/>
            <person name="Heitman J."/>
        </authorList>
    </citation>
    <scope>NUCLEOTIDE SEQUENCE [LARGE SCALE GENOMIC DNA]</scope>
    <source>
        <strain evidence="2 3">CBS 13917</strain>
    </source>
</reference>
<feature type="transmembrane region" description="Helical" evidence="1">
    <location>
        <begin position="66"/>
        <end position="88"/>
    </location>
</feature>
<gene>
    <name evidence="2" type="ORF">IAR55_002180</name>
</gene>
<dbReference type="KEGG" id="kne:92179439"/>
<dbReference type="EMBL" id="JBCAWK010000004">
    <property type="protein sequence ID" value="KAK8861361.1"/>
    <property type="molecule type" value="Genomic_DNA"/>
</dbReference>
<comment type="caution">
    <text evidence="2">The sequence shown here is derived from an EMBL/GenBank/DDBJ whole genome shotgun (WGS) entry which is preliminary data.</text>
</comment>
<accession>A0AAW0YYR2</accession>
<keyword evidence="1" id="KW-0472">Membrane</keyword>
<keyword evidence="1" id="KW-0812">Transmembrane</keyword>